<evidence type="ECO:0000256" key="1">
    <source>
        <dbReference type="SAM" id="Phobius"/>
    </source>
</evidence>
<keyword evidence="3" id="KW-1185">Reference proteome</keyword>
<reference evidence="3" key="1">
    <citation type="journal article" date="2019" name="Int. J. Syst. Evol. Microbiol.">
        <title>The Global Catalogue of Microorganisms (GCM) 10K type strain sequencing project: providing services to taxonomists for standard genome sequencing and annotation.</title>
        <authorList>
            <consortium name="The Broad Institute Genomics Platform"/>
            <consortium name="The Broad Institute Genome Sequencing Center for Infectious Disease"/>
            <person name="Wu L."/>
            <person name="Ma J."/>
        </authorList>
    </citation>
    <scope>NUCLEOTIDE SEQUENCE [LARGE SCALE GENOMIC DNA]</scope>
    <source>
        <strain evidence="3">KCTC 32255</strain>
    </source>
</reference>
<proteinExistence type="predicted"/>
<name>A0ABW2BTE3_9PSEU</name>
<keyword evidence="1" id="KW-1133">Transmembrane helix</keyword>
<keyword evidence="1" id="KW-0472">Membrane</keyword>
<dbReference type="EMBL" id="JBHSXX010000001">
    <property type="protein sequence ID" value="MFC6865759.1"/>
    <property type="molecule type" value="Genomic_DNA"/>
</dbReference>
<comment type="caution">
    <text evidence="2">The sequence shown here is derived from an EMBL/GenBank/DDBJ whole genome shotgun (WGS) entry which is preliminary data.</text>
</comment>
<feature type="transmembrane region" description="Helical" evidence="1">
    <location>
        <begin position="12"/>
        <end position="32"/>
    </location>
</feature>
<gene>
    <name evidence="2" type="ORF">ACFQGD_01225</name>
</gene>
<protein>
    <submittedName>
        <fullName evidence="2">Uncharacterized protein</fullName>
    </submittedName>
</protein>
<evidence type="ECO:0000313" key="3">
    <source>
        <dbReference type="Proteomes" id="UP001596337"/>
    </source>
</evidence>
<dbReference type="RefSeq" id="WP_345403492.1">
    <property type="nucleotide sequence ID" value="NZ_BAABLA010000115.1"/>
</dbReference>
<accession>A0ABW2BTE3</accession>
<sequence>MDEFRRRFHALGGLYQGFLALSMLLLSSMLWWFVERDWTNAAAQGTLALFIGWRPIQLLMKPKIGSD</sequence>
<dbReference type="Proteomes" id="UP001596337">
    <property type="component" value="Unassembled WGS sequence"/>
</dbReference>
<keyword evidence="1" id="KW-0812">Transmembrane</keyword>
<evidence type="ECO:0000313" key="2">
    <source>
        <dbReference type="EMBL" id="MFC6865759.1"/>
    </source>
</evidence>
<organism evidence="2 3">
    <name type="scientific">Haloechinothrix salitolerans</name>
    <dbReference type="NCBI Taxonomy" id="926830"/>
    <lineage>
        <taxon>Bacteria</taxon>
        <taxon>Bacillati</taxon>
        <taxon>Actinomycetota</taxon>
        <taxon>Actinomycetes</taxon>
        <taxon>Pseudonocardiales</taxon>
        <taxon>Pseudonocardiaceae</taxon>
        <taxon>Haloechinothrix</taxon>
    </lineage>
</organism>